<gene>
    <name evidence="6" type="ORF">MUB52_18155</name>
</gene>
<protein>
    <submittedName>
        <fullName evidence="6">FGGY-family carbohydrate kinase</fullName>
    </submittedName>
</protein>
<dbReference type="InterPro" id="IPR043129">
    <property type="entry name" value="ATPase_NBD"/>
</dbReference>
<feature type="domain" description="Carbohydrate kinase FGGY N-terminal" evidence="4">
    <location>
        <begin position="7"/>
        <end position="241"/>
    </location>
</feature>
<dbReference type="InterPro" id="IPR049382">
    <property type="entry name" value="FGGY_C_2"/>
</dbReference>
<comment type="caution">
    <text evidence="6">The sequence shown here is derived from an EMBL/GenBank/DDBJ whole genome shotgun (WGS) entry which is preliminary data.</text>
</comment>
<name>A0ABT3BIF7_9RHOB</name>
<dbReference type="InterPro" id="IPR050406">
    <property type="entry name" value="FGGY_Carb_Kinase"/>
</dbReference>
<dbReference type="PANTHER" id="PTHR43095">
    <property type="entry name" value="SUGAR KINASE"/>
    <property type="match status" value="1"/>
</dbReference>
<dbReference type="RefSeq" id="WP_263845585.1">
    <property type="nucleotide sequence ID" value="NZ_JALIEB010000014.1"/>
</dbReference>
<comment type="similarity">
    <text evidence="1">Belongs to the FGGY kinase family.</text>
</comment>
<dbReference type="Pfam" id="PF00370">
    <property type="entry name" value="FGGY_N"/>
    <property type="match status" value="1"/>
</dbReference>
<feature type="domain" description="Carbohydrate kinase FGGY C-terminal" evidence="5">
    <location>
        <begin position="249"/>
        <end position="422"/>
    </location>
</feature>
<dbReference type="PANTHER" id="PTHR43095:SF5">
    <property type="entry name" value="XYLULOSE KINASE"/>
    <property type="match status" value="1"/>
</dbReference>
<evidence type="ECO:0000259" key="4">
    <source>
        <dbReference type="Pfam" id="PF00370"/>
    </source>
</evidence>
<dbReference type="Pfam" id="PF21546">
    <property type="entry name" value="FGGY_C_2"/>
    <property type="match status" value="1"/>
</dbReference>
<keyword evidence="3 6" id="KW-0418">Kinase</keyword>
<dbReference type="SUPFAM" id="SSF53067">
    <property type="entry name" value="Actin-like ATPase domain"/>
    <property type="match status" value="2"/>
</dbReference>
<keyword evidence="2" id="KW-0808">Transferase</keyword>
<accession>A0ABT3BIF7</accession>
<keyword evidence="7" id="KW-1185">Reference proteome</keyword>
<evidence type="ECO:0000259" key="5">
    <source>
        <dbReference type="Pfam" id="PF21546"/>
    </source>
</evidence>
<evidence type="ECO:0000256" key="2">
    <source>
        <dbReference type="ARBA" id="ARBA00022679"/>
    </source>
</evidence>
<dbReference type="Gene3D" id="3.30.420.40">
    <property type="match status" value="2"/>
</dbReference>
<sequence length="459" mass="48293">MTPGHVAVIDIGKTNAKLALVDTSDLSEIAVVTRPNTVLAGPPYPHFDVETIWAFLLDALAQFHKKYGIEAISVTTHGAAGALIAADGRLAAPILDYEHPGPDDLVDAYAKLRPAFAETGSPRLPMGLNLGAQIHWQFSQDPTLRGRTRSIVTYPQYWGHRLTGGLASDVTSLGCHTDLWNPFETHFSSLVDRMDIADKMAPARHSAEVLSPLLGEVAARTGLDPGTPVYCGIHDSNASLLPHVIRRDPPFSVVSTGTWVIAMTIGGADVALDASRDTLVNVNALGAPVPSARFMGGREFEIVGRGQAVACSAAGLASVAERGPLLMPAVVPDSGPFQGRQHRWIGSEPEPGTAERTAALSFYLAMMTAECLSLTGHEGPIVVEGPFAANAGYCGMLSVATKCRVLTAGSATGTSQGAAMLALGSTEIPKVEDTSGFAPEDGGIYTRYAETWRQAVCGS</sequence>
<dbReference type="InterPro" id="IPR018484">
    <property type="entry name" value="FGGY_N"/>
</dbReference>
<organism evidence="6 7">
    <name type="scientific">Roseobacter sinensis</name>
    <dbReference type="NCBI Taxonomy" id="2931391"/>
    <lineage>
        <taxon>Bacteria</taxon>
        <taxon>Pseudomonadati</taxon>
        <taxon>Pseudomonadota</taxon>
        <taxon>Alphaproteobacteria</taxon>
        <taxon>Rhodobacterales</taxon>
        <taxon>Roseobacteraceae</taxon>
        <taxon>Roseobacter</taxon>
    </lineage>
</organism>
<proteinExistence type="inferred from homology"/>
<dbReference type="EMBL" id="JALIEB010000014">
    <property type="protein sequence ID" value="MCV3273360.1"/>
    <property type="molecule type" value="Genomic_DNA"/>
</dbReference>
<dbReference type="Proteomes" id="UP001208690">
    <property type="component" value="Unassembled WGS sequence"/>
</dbReference>
<evidence type="ECO:0000256" key="3">
    <source>
        <dbReference type="ARBA" id="ARBA00022777"/>
    </source>
</evidence>
<dbReference type="GO" id="GO:0016301">
    <property type="term" value="F:kinase activity"/>
    <property type="evidence" value="ECO:0007669"/>
    <property type="project" value="UniProtKB-KW"/>
</dbReference>
<evidence type="ECO:0000313" key="6">
    <source>
        <dbReference type="EMBL" id="MCV3273360.1"/>
    </source>
</evidence>
<dbReference type="CDD" id="cd07772">
    <property type="entry name" value="ASKHA_NBD_FGGY_NaCK-like"/>
    <property type="match status" value="1"/>
</dbReference>
<reference evidence="6 7" key="1">
    <citation type="submission" date="2022-04" db="EMBL/GenBank/DDBJ databases">
        <title>Roseobacter sp. WL0113 is a bacterium isolated from neritic sediment.</title>
        <authorList>
            <person name="Wang L."/>
            <person name="He W."/>
            <person name="Zhang D.-F."/>
        </authorList>
    </citation>
    <scope>NUCLEOTIDE SEQUENCE [LARGE SCALE GENOMIC DNA]</scope>
    <source>
        <strain evidence="6 7">WL0113</strain>
    </source>
</reference>
<evidence type="ECO:0000256" key="1">
    <source>
        <dbReference type="ARBA" id="ARBA00009156"/>
    </source>
</evidence>
<evidence type="ECO:0000313" key="7">
    <source>
        <dbReference type="Proteomes" id="UP001208690"/>
    </source>
</evidence>